<dbReference type="RefSeq" id="WP_184147828.1">
    <property type="nucleotide sequence ID" value="NZ_JACHFM010000001.1"/>
</dbReference>
<dbReference type="Proteomes" id="UP000549457">
    <property type="component" value="Unassembled WGS sequence"/>
</dbReference>
<feature type="chain" id="PRO_5032628417" description="Lipoprotein" evidence="1">
    <location>
        <begin position="27"/>
        <end position="173"/>
    </location>
</feature>
<dbReference type="EMBL" id="JACHFM010000001">
    <property type="protein sequence ID" value="MBB5221465.1"/>
    <property type="molecule type" value="Genomic_DNA"/>
</dbReference>
<name>A0A840SLG5_9RHOB</name>
<dbReference type="AlphaFoldDB" id="A0A840SLG5"/>
<feature type="signal peptide" evidence="1">
    <location>
        <begin position="1"/>
        <end position="26"/>
    </location>
</feature>
<keyword evidence="3" id="KW-1185">Reference proteome</keyword>
<keyword evidence="1" id="KW-0732">Signal</keyword>
<accession>A0A840SLG5</accession>
<proteinExistence type="predicted"/>
<sequence length="173" mass="18534">MTRYLLPVAAAVLGAGALLGAGVALAAGCDAPLDAAEKLNDTPYHMTMTTTDPSGRDPEVSELISTEDATYVLLRGTWHPGPKEALTLGDLDDMAEAEQYMTCELVRSEETAGKTADVWQIVDQSDPNELKHQTVWIARETGLIVRMAVEIGDAGSASRMSAEIDYENVLAPR</sequence>
<gene>
    <name evidence="2" type="ORF">HNP73_001386</name>
</gene>
<evidence type="ECO:0000313" key="2">
    <source>
        <dbReference type="EMBL" id="MBB5221465.1"/>
    </source>
</evidence>
<organism evidence="2 3">
    <name type="scientific">Amaricoccus macauensis</name>
    <dbReference type="NCBI Taxonomy" id="57001"/>
    <lineage>
        <taxon>Bacteria</taxon>
        <taxon>Pseudomonadati</taxon>
        <taxon>Pseudomonadota</taxon>
        <taxon>Alphaproteobacteria</taxon>
        <taxon>Rhodobacterales</taxon>
        <taxon>Paracoccaceae</taxon>
        <taxon>Amaricoccus</taxon>
    </lineage>
</organism>
<comment type="caution">
    <text evidence="2">The sequence shown here is derived from an EMBL/GenBank/DDBJ whole genome shotgun (WGS) entry which is preliminary data.</text>
</comment>
<protein>
    <recommendedName>
        <fullName evidence="4">Lipoprotein</fullName>
    </recommendedName>
</protein>
<evidence type="ECO:0000256" key="1">
    <source>
        <dbReference type="SAM" id="SignalP"/>
    </source>
</evidence>
<dbReference type="PROSITE" id="PS51257">
    <property type="entry name" value="PROKAR_LIPOPROTEIN"/>
    <property type="match status" value="1"/>
</dbReference>
<evidence type="ECO:0008006" key="4">
    <source>
        <dbReference type="Google" id="ProtNLM"/>
    </source>
</evidence>
<evidence type="ECO:0000313" key="3">
    <source>
        <dbReference type="Proteomes" id="UP000549457"/>
    </source>
</evidence>
<reference evidence="2 3" key="1">
    <citation type="submission" date="2020-08" db="EMBL/GenBank/DDBJ databases">
        <title>Genomic Encyclopedia of Type Strains, Phase IV (KMG-IV): sequencing the most valuable type-strain genomes for metagenomic binning, comparative biology and taxonomic classification.</title>
        <authorList>
            <person name="Goeker M."/>
        </authorList>
    </citation>
    <scope>NUCLEOTIDE SEQUENCE [LARGE SCALE GENOMIC DNA]</scope>
    <source>
        <strain evidence="2 3">DSM 101730</strain>
    </source>
</reference>